<dbReference type="Pfam" id="PF13672">
    <property type="entry name" value="PP2C_2"/>
    <property type="match status" value="1"/>
</dbReference>
<comment type="caution">
    <text evidence="2">The sequence shown here is derived from an EMBL/GenBank/DDBJ whole genome shotgun (WGS) entry which is preliminary data.</text>
</comment>
<dbReference type="PROSITE" id="PS51746">
    <property type="entry name" value="PPM_2"/>
    <property type="match status" value="1"/>
</dbReference>
<dbReference type="RefSeq" id="WP_262430087.1">
    <property type="nucleotide sequence ID" value="NZ_JACRTG010000025.1"/>
</dbReference>
<dbReference type="InterPro" id="IPR036457">
    <property type="entry name" value="PPM-type-like_dom_sf"/>
</dbReference>
<organism evidence="2 3">
    <name type="scientific">Paratissierella segnis</name>
    <dbReference type="NCBI Taxonomy" id="2763679"/>
    <lineage>
        <taxon>Bacteria</taxon>
        <taxon>Bacillati</taxon>
        <taxon>Bacillota</taxon>
        <taxon>Tissierellia</taxon>
        <taxon>Tissierellales</taxon>
        <taxon>Tissierellaceae</taxon>
        <taxon>Paratissierella</taxon>
    </lineage>
</organism>
<dbReference type="PANTHER" id="PTHR47992">
    <property type="entry name" value="PROTEIN PHOSPHATASE"/>
    <property type="match status" value="1"/>
</dbReference>
<protein>
    <submittedName>
        <fullName evidence="2">Stp1/IreP family PP2C-type Ser/Thr phosphatase</fullName>
    </submittedName>
</protein>
<dbReference type="GO" id="GO:0004722">
    <property type="term" value="F:protein serine/threonine phosphatase activity"/>
    <property type="evidence" value="ECO:0007669"/>
    <property type="project" value="InterPro"/>
</dbReference>
<dbReference type="SMART" id="SM00332">
    <property type="entry name" value="PP2Cc"/>
    <property type="match status" value="1"/>
</dbReference>
<gene>
    <name evidence="2" type="ORF">H8707_10365</name>
</gene>
<keyword evidence="3" id="KW-1185">Reference proteome</keyword>
<dbReference type="AlphaFoldDB" id="A0A926IKT3"/>
<dbReference type="EMBL" id="JACRTG010000025">
    <property type="protein sequence ID" value="MBC8588630.1"/>
    <property type="molecule type" value="Genomic_DNA"/>
</dbReference>
<feature type="domain" description="PPM-type phosphatase" evidence="1">
    <location>
        <begin position="2"/>
        <end position="242"/>
    </location>
</feature>
<dbReference type="Proteomes" id="UP000601171">
    <property type="component" value="Unassembled WGS sequence"/>
</dbReference>
<name>A0A926IKT3_9FIRM</name>
<dbReference type="InterPro" id="IPR001932">
    <property type="entry name" value="PPM-type_phosphatase-like_dom"/>
</dbReference>
<dbReference type="SMART" id="SM00331">
    <property type="entry name" value="PP2C_SIG"/>
    <property type="match status" value="1"/>
</dbReference>
<evidence type="ECO:0000259" key="1">
    <source>
        <dbReference type="PROSITE" id="PS51746"/>
    </source>
</evidence>
<dbReference type="Gene3D" id="3.60.40.10">
    <property type="entry name" value="PPM-type phosphatase domain"/>
    <property type="match status" value="1"/>
</dbReference>
<dbReference type="SUPFAM" id="SSF81606">
    <property type="entry name" value="PP2C-like"/>
    <property type="match status" value="1"/>
</dbReference>
<sequence length="242" mass="26775">MIVGAVTDIGKIRDINQDFMFVGDVESFPLYIVADGMGGHNAGEVASNMAVHIIKKVFIDNIKRLKDKENIKRTIEEAISQANKKIYLESKKVLKYAGMGTTITLAYIFNNNIYIGHVGDSRAYFATGEKIYQITDDHSLVNELIKNGSITPEEAINHPQKNLITRAVGTSSEIQLDFYMLDYKSDDILIICSDGLSNMLSDGDIMKLIKSESDVDKACNKLISVANDNGGRDNITVIAIKF</sequence>
<dbReference type="NCBIfam" id="NF033484">
    <property type="entry name" value="Stp1_PP2C_phos"/>
    <property type="match status" value="1"/>
</dbReference>
<reference evidence="2" key="1">
    <citation type="submission" date="2020-08" db="EMBL/GenBank/DDBJ databases">
        <title>Genome public.</title>
        <authorList>
            <person name="Liu C."/>
            <person name="Sun Q."/>
        </authorList>
    </citation>
    <scope>NUCLEOTIDE SEQUENCE</scope>
    <source>
        <strain evidence="2">BX21</strain>
    </source>
</reference>
<proteinExistence type="predicted"/>
<dbReference type="CDD" id="cd00143">
    <property type="entry name" value="PP2Cc"/>
    <property type="match status" value="1"/>
</dbReference>
<accession>A0A926IKT3</accession>
<evidence type="ECO:0000313" key="2">
    <source>
        <dbReference type="EMBL" id="MBC8588630.1"/>
    </source>
</evidence>
<dbReference type="InterPro" id="IPR015655">
    <property type="entry name" value="PP2C"/>
</dbReference>
<evidence type="ECO:0000313" key="3">
    <source>
        <dbReference type="Proteomes" id="UP000601171"/>
    </source>
</evidence>